<dbReference type="Pfam" id="PF02949">
    <property type="entry name" value="7tm_6"/>
    <property type="match status" value="1"/>
</dbReference>
<dbReference type="GO" id="GO:0005886">
    <property type="term" value="C:plasma membrane"/>
    <property type="evidence" value="ECO:0007669"/>
    <property type="project" value="UniProtKB-SubCell"/>
</dbReference>
<keyword evidence="8 10" id="KW-0675">Receptor</keyword>
<evidence type="ECO:0000256" key="4">
    <source>
        <dbReference type="ARBA" id="ARBA00022692"/>
    </source>
</evidence>
<evidence type="ECO:0000256" key="9">
    <source>
        <dbReference type="ARBA" id="ARBA00023224"/>
    </source>
</evidence>
<keyword evidence="4 10" id="KW-0812">Transmembrane</keyword>
<feature type="transmembrane region" description="Helical" evidence="10">
    <location>
        <begin position="209"/>
        <end position="233"/>
    </location>
</feature>
<evidence type="ECO:0000256" key="2">
    <source>
        <dbReference type="ARBA" id="ARBA00022475"/>
    </source>
</evidence>
<dbReference type="GO" id="GO:0004984">
    <property type="term" value="F:olfactory receptor activity"/>
    <property type="evidence" value="ECO:0007669"/>
    <property type="project" value="InterPro"/>
</dbReference>
<comment type="similarity">
    <text evidence="10">Belongs to the insect chemoreceptor superfamily. Heteromeric odorant receptor channel (TC 1.A.69) family.</text>
</comment>
<evidence type="ECO:0000313" key="12">
    <source>
        <dbReference type="EMBL" id="QQL94665.1"/>
    </source>
</evidence>
<organism evidence="11">
    <name type="scientific">Adelphocoris lineolatus</name>
    <name type="common">Alfalfa plant bug</name>
    <dbReference type="NCBI Taxonomy" id="236346"/>
    <lineage>
        <taxon>Eukaryota</taxon>
        <taxon>Metazoa</taxon>
        <taxon>Ecdysozoa</taxon>
        <taxon>Arthropoda</taxon>
        <taxon>Hexapoda</taxon>
        <taxon>Insecta</taxon>
        <taxon>Pterygota</taxon>
        <taxon>Neoptera</taxon>
        <taxon>Paraneoptera</taxon>
        <taxon>Hemiptera</taxon>
        <taxon>Heteroptera</taxon>
        <taxon>Panheteroptera</taxon>
        <taxon>Cimicomorpha</taxon>
        <taxon>Miridae</taxon>
        <taxon>Mirini</taxon>
        <taxon>Adelphocoris</taxon>
    </lineage>
</organism>
<evidence type="ECO:0000256" key="5">
    <source>
        <dbReference type="ARBA" id="ARBA00022725"/>
    </source>
</evidence>
<dbReference type="EMBL" id="KU523633">
    <property type="protein sequence ID" value="APZ81455.1"/>
    <property type="molecule type" value="mRNA"/>
</dbReference>
<evidence type="ECO:0000256" key="7">
    <source>
        <dbReference type="ARBA" id="ARBA00023136"/>
    </source>
</evidence>
<evidence type="ECO:0000256" key="1">
    <source>
        <dbReference type="ARBA" id="ARBA00004651"/>
    </source>
</evidence>
<evidence type="ECO:0000256" key="10">
    <source>
        <dbReference type="RuleBase" id="RU351113"/>
    </source>
</evidence>
<feature type="transmembrane region" description="Helical" evidence="10">
    <location>
        <begin position="147"/>
        <end position="164"/>
    </location>
</feature>
<keyword evidence="2" id="KW-1003">Cell membrane</keyword>
<dbReference type="GO" id="GO:0007165">
    <property type="term" value="P:signal transduction"/>
    <property type="evidence" value="ECO:0007669"/>
    <property type="project" value="UniProtKB-KW"/>
</dbReference>
<comment type="subcellular location">
    <subcellularLocation>
        <location evidence="1 10">Cell membrane</location>
        <topology evidence="1 10">Multi-pass membrane protein</topology>
    </subcellularLocation>
</comment>
<dbReference type="AlphaFoldDB" id="A0A2I4PH33"/>
<name>A0A2I4PH33_ADELI</name>
<dbReference type="InterPro" id="IPR004117">
    <property type="entry name" value="7tm6_olfct_rcpt"/>
</dbReference>
<dbReference type="EMBL" id="MN657171">
    <property type="protein sequence ID" value="QQL94665.1"/>
    <property type="molecule type" value="mRNA"/>
</dbReference>
<keyword evidence="7 10" id="KW-0472">Membrane</keyword>
<proteinExistence type="evidence at transcript level"/>
<comment type="caution">
    <text evidence="10">Lacks conserved residue(s) required for the propagation of feature annotation.</text>
</comment>
<feature type="transmembrane region" description="Helical" evidence="10">
    <location>
        <begin position="341"/>
        <end position="361"/>
    </location>
</feature>
<dbReference type="PANTHER" id="PTHR21137">
    <property type="entry name" value="ODORANT RECEPTOR"/>
    <property type="match status" value="1"/>
</dbReference>
<evidence type="ECO:0000256" key="6">
    <source>
        <dbReference type="ARBA" id="ARBA00022989"/>
    </source>
</evidence>
<sequence length="436" mass="50132">MIPFIFKKKDSNDPIVMRGYELTYSYAMRLGGLYPDFRGFRYYIFGFHLNCIHVAYLWFILAYIISAYYGFVYNDMELVSYNICYGLLTIIFFLVGHSVMYKRNHLDRLFETVGKGFFTYEKPLDADEQAIVDECDMKCKKTAKRNILLTMVLTTWTCVVPPLPKALKGEYSSVVAGGVPINKHLPLPVWSPYPIDTPLTYWSMYALEFTAGVTEAFIIATTCTLFCNLCTIVSRELKLLRLALRRTRSRANYTFKMRGYSFLPGSNYAKYKLFQQCMVHCIEECIKHHIALKKFQEEFQGFMGFPIFAIFSGTALTISSPMFMLLTMTEAEDSFLVLMKILQYSSIIFSFTCFLSSYCLFGQMITNESSLVHFAFYETPWIDGDLDFRRKVIMGMIHSRKPFILTAKGLAAASSETLVDISKTIFSCFNLLAATQ</sequence>
<keyword evidence="5 10" id="KW-0552">Olfaction</keyword>
<feature type="transmembrane region" description="Helical" evidence="10">
    <location>
        <begin position="302"/>
        <end position="329"/>
    </location>
</feature>
<evidence type="ECO:0000256" key="3">
    <source>
        <dbReference type="ARBA" id="ARBA00022606"/>
    </source>
</evidence>
<protein>
    <recommendedName>
        <fullName evidence="10">Odorant receptor</fullName>
    </recommendedName>
</protein>
<accession>A0A2I4PH33</accession>
<keyword evidence="6 10" id="KW-1133">Transmembrane helix</keyword>
<evidence type="ECO:0000313" key="11">
    <source>
        <dbReference type="EMBL" id="APZ81455.1"/>
    </source>
</evidence>
<evidence type="ECO:0000256" key="8">
    <source>
        <dbReference type="ARBA" id="ARBA00023170"/>
    </source>
</evidence>
<dbReference type="GO" id="GO:0005549">
    <property type="term" value="F:odorant binding"/>
    <property type="evidence" value="ECO:0007669"/>
    <property type="project" value="InterPro"/>
</dbReference>
<reference evidence="11" key="1">
    <citation type="submission" date="2016-01" db="EMBL/GenBank/DDBJ databases">
        <title>Candidate chemosensory genes identified in Adelphocoris lineolatus (Goeze) (Hemiptera: Miridae) by antennal transcriptome analysis.</title>
        <authorList>
            <person name="Xiao Y."/>
        </authorList>
    </citation>
    <scope>NUCLEOTIDE SEQUENCE</scope>
</reference>
<keyword evidence="9 10" id="KW-0807">Transducer</keyword>
<feature type="transmembrane region" description="Helical" evidence="10">
    <location>
        <begin position="78"/>
        <end position="100"/>
    </location>
</feature>
<dbReference type="PANTHER" id="PTHR21137:SF35">
    <property type="entry name" value="ODORANT RECEPTOR 19A-RELATED"/>
    <property type="match status" value="1"/>
</dbReference>
<reference evidence="12" key="2">
    <citation type="submission" date="2019-11" db="EMBL/GenBank/DDBJ databases">
        <authorList>
            <person name="Wang G."/>
            <person name="Liu Y."/>
            <person name="Zhang S."/>
        </authorList>
    </citation>
    <scope>NUCLEOTIDE SEQUENCE</scope>
</reference>
<keyword evidence="3 10" id="KW-0716">Sensory transduction</keyword>
<feature type="transmembrane region" description="Helical" evidence="10">
    <location>
        <begin position="42"/>
        <end position="66"/>
    </location>
</feature>